<comment type="similarity">
    <text evidence="2">Belongs to the PDS5 family.</text>
</comment>
<evidence type="ECO:0000256" key="8">
    <source>
        <dbReference type="ARBA" id="ARBA00023306"/>
    </source>
</evidence>
<keyword evidence="5" id="KW-0132">Cell division</keyword>
<evidence type="ECO:0000256" key="2">
    <source>
        <dbReference type="ARBA" id="ARBA00006254"/>
    </source>
</evidence>
<dbReference type="InterPro" id="IPR039776">
    <property type="entry name" value="Pds5"/>
</dbReference>
<feature type="region of interest" description="Disordered" evidence="10">
    <location>
        <begin position="1"/>
        <end position="77"/>
    </location>
</feature>
<dbReference type="FunFam" id="2.30.30.140:FF:000033">
    <property type="entry name" value="Binding protein"/>
    <property type="match status" value="1"/>
</dbReference>
<dbReference type="GO" id="GO:0000785">
    <property type="term" value="C:chromatin"/>
    <property type="evidence" value="ECO:0007669"/>
    <property type="project" value="TreeGrafter"/>
</dbReference>
<evidence type="ECO:0000313" key="12">
    <source>
        <dbReference type="Proteomes" id="UP000594638"/>
    </source>
</evidence>
<evidence type="ECO:0000256" key="5">
    <source>
        <dbReference type="ARBA" id="ARBA00022776"/>
    </source>
</evidence>
<evidence type="ECO:0000256" key="3">
    <source>
        <dbReference type="ARBA" id="ARBA00022737"/>
    </source>
</evidence>
<feature type="compositionally biased region" description="Basic and acidic residues" evidence="10">
    <location>
        <begin position="9"/>
        <end position="35"/>
    </location>
</feature>
<evidence type="ECO:0000256" key="10">
    <source>
        <dbReference type="SAM" id="MobiDB-lite"/>
    </source>
</evidence>
<keyword evidence="6" id="KW-0234">DNA repair</keyword>
<dbReference type="EMBL" id="CACTIH010009052">
    <property type="protein sequence ID" value="CAA3021284.1"/>
    <property type="molecule type" value="Genomic_DNA"/>
</dbReference>
<name>A0A8S0UX56_OLEEU</name>
<dbReference type="GO" id="GO:0006281">
    <property type="term" value="P:DNA repair"/>
    <property type="evidence" value="ECO:0007669"/>
    <property type="project" value="UniProtKB-KW"/>
</dbReference>
<sequence>MKAGSSSKNEGDNKHGHVRVDKDKLKSSARDDAKDTFASPRSPKKLTNAESNREETPRTSTKRKGAPGADKASGTIEFGENLVGSKVKVWWPKDRMFYEGIIDSFDSVKKKHKILYNDGDEERLNLRKERWEFIDNSSVGQPVECASTDTPSETQTKKAKTNPEASSKDGKMKLLHKSKLKNTAATSGGKSKNAAKADPTKADDETSSSGGKSEGDTTGKSKNQSQKRVGKSVDDSQKASGKSKDFDTAKISGHSKLDTQKTPNSNGKGKTKSSLPKSKETYGMKEKATDFGKTSEIKKGKLQDKSEPPESEAKNGKKRRRS</sequence>
<dbReference type="Gene3D" id="2.30.30.140">
    <property type="match status" value="1"/>
</dbReference>
<keyword evidence="7" id="KW-0539">Nucleus</keyword>
<feature type="region of interest" description="Disordered" evidence="10">
    <location>
        <begin position="135"/>
        <end position="322"/>
    </location>
</feature>
<protein>
    <submittedName>
        <fullName evidence="11">DNA mismatch repair protein MSH6</fullName>
    </submittedName>
</protein>
<dbReference type="SUPFAM" id="SSF63748">
    <property type="entry name" value="Tudor/PWWP/MBT"/>
    <property type="match status" value="1"/>
</dbReference>
<dbReference type="OrthoDB" id="894386at2759"/>
<evidence type="ECO:0000256" key="6">
    <source>
        <dbReference type="ARBA" id="ARBA00023204"/>
    </source>
</evidence>
<reference evidence="11 12" key="1">
    <citation type="submission" date="2019-12" db="EMBL/GenBank/DDBJ databases">
        <authorList>
            <person name="Alioto T."/>
            <person name="Alioto T."/>
            <person name="Gomez Garrido J."/>
        </authorList>
    </citation>
    <scope>NUCLEOTIDE SEQUENCE [LARGE SCALE GENOMIC DNA]</scope>
</reference>
<keyword evidence="12" id="KW-1185">Reference proteome</keyword>
<evidence type="ECO:0000256" key="4">
    <source>
        <dbReference type="ARBA" id="ARBA00022763"/>
    </source>
</evidence>
<evidence type="ECO:0000313" key="11">
    <source>
        <dbReference type="EMBL" id="CAA3021284.1"/>
    </source>
</evidence>
<dbReference type="AlphaFoldDB" id="A0A8S0UX56"/>
<dbReference type="CDD" id="cd20404">
    <property type="entry name" value="Tudor_Agenet_AtEML-like"/>
    <property type="match status" value="1"/>
</dbReference>
<accession>A0A8S0UX56</accession>
<dbReference type="PANTHER" id="PTHR12663:SF3">
    <property type="entry name" value="SISTER CHROMATID COHESION PROTEIN PDS5 HOMOLOG C"/>
    <property type="match status" value="1"/>
</dbReference>
<feature type="compositionally biased region" description="Polar residues" evidence="10">
    <location>
        <begin position="181"/>
        <end position="190"/>
    </location>
</feature>
<dbReference type="PANTHER" id="PTHR12663">
    <property type="entry name" value="ANDROGEN INDUCED INHIBITOR OF PROLIFERATION AS3 / PDS5-RELATED"/>
    <property type="match status" value="1"/>
</dbReference>
<dbReference type="GO" id="GO:0035825">
    <property type="term" value="P:homologous recombination"/>
    <property type="evidence" value="ECO:0007669"/>
    <property type="project" value="UniProtKB-ARBA"/>
</dbReference>
<feature type="compositionally biased region" description="Basic and acidic residues" evidence="10">
    <location>
        <begin position="231"/>
        <end position="248"/>
    </location>
</feature>
<evidence type="ECO:0000256" key="9">
    <source>
        <dbReference type="ARBA" id="ARBA00058864"/>
    </source>
</evidence>
<feature type="compositionally biased region" description="Polar residues" evidence="10">
    <location>
        <begin position="260"/>
        <end position="276"/>
    </location>
</feature>
<keyword evidence="4" id="KW-0227">DNA damage</keyword>
<feature type="compositionally biased region" description="Basic and acidic residues" evidence="10">
    <location>
        <begin position="277"/>
        <end position="315"/>
    </location>
</feature>
<comment type="caution">
    <text evidence="11">The sequence shown here is derived from an EMBL/GenBank/DDBJ whole genome shotgun (WGS) entry which is preliminary data.</text>
</comment>
<evidence type="ECO:0000256" key="1">
    <source>
        <dbReference type="ARBA" id="ARBA00004123"/>
    </source>
</evidence>
<comment type="function">
    <text evidence="9">Cohesin cofactor dispensable during the meiotic division but playing an important role in DNA repair by homologous recombination (HR) probably by helping SMC5/SMC6 complex. Regulator of sister chromatid cohesion in mitosis which may stabilize cohesin complex association with chromatin. May couple sister chromatid cohesion during mitosis to DNA replication. Cohesion ensures that chromosome partitioning is accurate in both meiotic and mitotic cells and plays an important role in DNA repair.</text>
</comment>
<dbReference type="GO" id="GO:0009556">
    <property type="term" value="P:microsporogenesis"/>
    <property type="evidence" value="ECO:0007669"/>
    <property type="project" value="UniProtKB-ARBA"/>
</dbReference>
<dbReference type="Proteomes" id="UP000594638">
    <property type="component" value="Unassembled WGS sequence"/>
</dbReference>
<dbReference type="Gramene" id="OE9A098002T1">
    <property type="protein sequence ID" value="OE9A098002C1"/>
    <property type="gene ID" value="OE9A098002"/>
</dbReference>
<keyword evidence="5" id="KW-0498">Mitosis</keyword>
<organism evidence="11 12">
    <name type="scientific">Olea europaea subsp. europaea</name>
    <dbReference type="NCBI Taxonomy" id="158383"/>
    <lineage>
        <taxon>Eukaryota</taxon>
        <taxon>Viridiplantae</taxon>
        <taxon>Streptophyta</taxon>
        <taxon>Embryophyta</taxon>
        <taxon>Tracheophyta</taxon>
        <taxon>Spermatophyta</taxon>
        <taxon>Magnoliopsida</taxon>
        <taxon>eudicotyledons</taxon>
        <taxon>Gunneridae</taxon>
        <taxon>Pentapetalae</taxon>
        <taxon>asterids</taxon>
        <taxon>lamiids</taxon>
        <taxon>Lamiales</taxon>
        <taxon>Oleaceae</taxon>
        <taxon>Oleeae</taxon>
        <taxon>Olea</taxon>
    </lineage>
</organism>
<keyword evidence="3" id="KW-0677">Repeat</keyword>
<gene>
    <name evidence="11" type="ORF">OLEA9_A098002</name>
</gene>
<dbReference type="GO" id="GO:0007064">
    <property type="term" value="P:mitotic sister chromatid cohesion"/>
    <property type="evidence" value="ECO:0007669"/>
    <property type="project" value="InterPro"/>
</dbReference>
<comment type="subcellular location">
    <subcellularLocation>
        <location evidence="1">Nucleus</location>
    </subcellularLocation>
</comment>
<dbReference type="GO" id="GO:0005634">
    <property type="term" value="C:nucleus"/>
    <property type="evidence" value="ECO:0007669"/>
    <property type="project" value="UniProtKB-SubCell"/>
</dbReference>
<evidence type="ECO:0000256" key="7">
    <source>
        <dbReference type="ARBA" id="ARBA00023242"/>
    </source>
</evidence>
<keyword evidence="8" id="KW-0131">Cell cycle</keyword>
<proteinExistence type="inferred from homology"/>